<dbReference type="GO" id="GO:0005802">
    <property type="term" value="C:trans-Golgi network"/>
    <property type="evidence" value="ECO:0000318"/>
    <property type="project" value="GO_Central"/>
</dbReference>
<dbReference type="InterPro" id="IPR017969">
    <property type="entry name" value="Heavy-metal-associated_CS"/>
</dbReference>
<dbReference type="PANTHER" id="PTHR46594:SF4">
    <property type="entry name" value="P-TYPE CATION-TRANSPORTING ATPASE"/>
    <property type="match status" value="1"/>
</dbReference>
<evidence type="ECO:0000256" key="2">
    <source>
        <dbReference type="ARBA" id="ARBA00022796"/>
    </source>
</evidence>
<evidence type="ECO:0000256" key="1">
    <source>
        <dbReference type="ARBA" id="ARBA00022723"/>
    </source>
</evidence>
<dbReference type="FunFam" id="3.30.70.100:FF:000043">
    <property type="entry name" value="Copper-transporting ATPase 2"/>
    <property type="match status" value="1"/>
</dbReference>
<dbReference type="STRING" id="10228.B3RXT4"/>
<dbReference type="PANTHER" id="PTHR46594">
    <property type="entry name" value="P-TYPE CATION-TRANSPORTING ATPASE"/>
    <property type="match status" value="1"/>
</dbReference>
<feature type="region of interest" description="Disordered" evidence="4">
    <location>
        <begin position="308"/>
        <end position="328"/>
    </location>
</feature>
<dbReference type="Proteomes" id="UP000009022">
    <property type="component" value="Unassembled WGS sequence"/>
</dbReference>
<keyword evidence="2" id="KW-0406">Ion transport</keyword>
<dbReference type="AlphaFoldDB" id="B3RXT4"/>
<dbReference type="FunFam" id="3.30.70.100:FF:000001">
    <property type="entry name" value="ATPase copper transporting beta"/>
    <property type="match status" value="3"/>
</dbReference>
<feature type="domain" description="HMA" evidence="6">
    <location>
        <begin position="234"/>
        <end position="300"/>
    </location>
</feature>
<feature type="compositionally biased region" description="Low complexity" evidence="4">
    <location>
        <begin position="308"/>
        <end position="323"/>
    </location>
</feature>
<dbReference type="eggNOG" id="KOG0207">
    <property type="taxonomic scope" value="Eukaryota"/>
</dbReference>
<feature type="domain" description="HMA" evidence="6">
    <location>
        <begin position="158"/>
        <end position="224"/>
    </location>
</feature>
<reference evidence="7 8" key="1">
    <citation type="journal article" date="2008" name="Nature">
        <title>The Trichoplax genome and the nature of placozoans.</title>
        <authorList>
            <person name="Srivastava M."/>
            <person name="Begovic E."/>
            <person name="Chapman J."/>
            <person name="Putnam N.H."/>
            <person name="Hellsten U."/>
            <person name="Kawashima T."/>
            <person name="Kuo A."/>
            <person name="Mitros T."/>
            <person name="Salamov A."/>
            <person name="Carpenter M.L."/>
            <person name="Signorovitch A.Y."/>
            <person name="Moreno M.A."/>
            <person name="Kamm K."/>
            <person name="Grimwood J."/>
            <person name="Schmutz J."/>
            <person name="Shapiro H."/>
            <person name="Grigoriev I.V."/>
            <person name="Buss L.W."/>
            <person name="Schierwater B."/>
            <person name="Dellaporta S.L."/>
            <person name="Rokhsar D.S."/>
        </authorList>
    </citation>
    <scope>NUCLEOTIDE SEQUENCE [LARGE SCALE GENOMIC DNA]</scope>
    <source>
        <strain evidence="7 8">Grell-BS-1999</strain>
    </source>
</reference>
<dbReference type="PRINTS" id="PR00942">
    <property type="entry name" value="CUATPASEI"/>
</dbReference>
<dbReference type="OrthoDB" id="432719at2759"/>
<evidence type="ECO:0000256" key="3">
    <source>
        <dbReference type="ARBA" id="ARBA00023008"/>
    </source>
</evidence>
<keyword evidence="8" id="KW-1185">Reference proteome</keyword>
<dbReference type="CDD" id="cd00371">
    <property type="entry name" value="HMA"/>
    <property type="match status" value="4"/>
</dbReference>
<keyword evidence="3" id="KW-0186">Copper</keyword>
<dbReference type="GO" id="GO:0043682">
    <property type="term" value="F:P-type divalent copper transporter activity"/>
    <property type="evidence" value="ECO:0000318"/>
    <property type="project" value="GO_Central"/>
</dbReference>
<keyword evidence="5" id="KW-0472">Membrane</keyword>
<feature type="domain" description="HMA" evidence="6">
    <location>
        <begin position="9"/>
        <end position="75"/>
    </location>
</feature>
<feature type="transmembrane region" description="Helical" evidence="5">
    <location>
        <begin position="523"/>
        <end position="546"/>
    </location>
</feature>
<evidence type="ECO:0000313" key="7">
    <source>
        <dbReference type="EMBL" id="EDV24485.1"/>
    </source>
</evidence>
<name>B3RXT4_TRIAD</name>
<gene>
    <name evidence="7" type="ORF">TRIADDRAFT_56322</name>
</gene>
<dbReference type="PROSITE" id="PS50846">
    <property type="entry name" value="HMA_2"/>
    <property type="match status" value="4"/>
</dbReference>
<dbReference type="GO" id="GO:0005886">
    <property type="term" value="C:plasma membrane"/>
    <property type="evidence" value="ECO:0000318"/>
    <property type="project" value="GO_Central"/>
</dbReference>
<keyword evidence="1" id="KW-0479">Metal-binding</keyword>
<evidence type="ECO:0000313" key="8">
    <source>
        <dbReference type="Proteomes" id="UP000009022"/>
    </source>
</evidence>
<dbReference type="GO" id="GO:0015677">
    <property type="term" value="P:copper ion import"/>
    <property type="evidence" value="ECO:0000318"/>
    <property type="project" value="GO_Central"/>
</dbReference>
<evidence type="ECO:0000256" key="4">
    <source>
        <dbReference type="SAM" id="MobiDB-lite"/>
    </source>
</evidence>
<keyword evidence="2" id="KW-0813">Transport</keyword>
<dbReference type="PROSITE" id="PS01047">
    <property type="entry name" value="HMA_1"/>
    <property type="match status" value="4"/>
</dbReference>
<feature type="domain" description="HMA" evidence="6">
    <location>
        <begin position="380"/>
        <end position="446"/>
    </location>
</feature>
<dbReference type="SUPFAM" id="SSF55008">
    <property type="entry name" value="HMA, heavy metal-associated domain"/>
    <property type="match status" value="5"/>
</dbReference>
<dbReference type="CTD" id="6754016"/>
<dbReference type="Pfam" id="PF00403">
    <property type="entry name" value="HMA"/>
    <property type="match status" value="4"/>
</dbReference>
<dbReference type="InterPro" id="IPR006122">
    <property type="entry name" value="HMA_Cu_ion-bd"/>
</dbReference>
<dbReference type="HOGENOM" id="CLU_525118_0_0_1"/>
<dbReference type="GeneID" id="6754016"/>
<dbReference type="GO" id="GO:0005507">
    <property type="term" value="F:copper ion binding"/>
    <property type="evidence" value="ECO:0000318"/>
    <property type="project" value="GO_Central"/>
</dbReference>
<dbReference type="GO" id="GO:0055070">
    <property type="term" value="P:copper ion homeostasis"/>
    <property type="evidence" value="ECO:0000318"/>
    <property type="project" value="GO_Central"/>
</dbReference>
<dbReference type="Gene3D" id="3.30.70.100">
    <property type="match status" value="5"/>
</dbReference>
<dbReference type="NCBIfam" id="TIGR00003">
    <property type="entry name" value="copper ion binding protein"/>
    <property type="match status" value="4"/>
</dbReference>
<sequence>MEIENNITQKILVTITGMTCNSCVKSIQGNVATMKGLESIKVSLSQEEGEIAYFPHLIDYRAIINEIEDMGFDAKLKSNRIDLQLKLQPFSFDRNQLTQNLMEIHGVENCSINDELNALIIRYNCDLLQSHRILIDCFNKLMTMKSNDSHDNSPKQASLAVVSVIGMTCNSCVKSIEGTLSDMNAIKFIGVSLEKKQATVRYDSKEMTERDIVENIEDMGFDATILQTETNNVTYTVMEIEGMSCNSCVQHIESTVIDLPGIYYIRVSLQQRKADIFYAHGHVTVAQISEVITDAGFDVKIKSDENNISGNSSDSSLSANGSDNEPKKVATVEVSTTSVILGENEALHYISKSHQFNQRKHQSNAGKSINIDNTLAAAMKSVQLSITGMSCSSCVANIEREIKKKKGIISIAVALLAERGEVTYDANVTNPEAIVNDITELGFGAIIISSGNNSNRIELSIDNIVSPSCIDHVESYFRDRPGIISASVFLSSANGVFEYDASVTGVRDIIRALNHLDNINNPIHLLLLLCCLVIITGTWLPCITCYEK</sequence>
<keyword evidence="5" id="KW-0812">Transmembrane</keyword>
<accession>B3RXT4</accession>
<keyword evidence="2" id="KW-0187">Copper transport</keyword>
<dbReference type="InterPro" id="IPR006121">
    <property type="entry name" value="HMA_dom"/>
</dbReference>
<dbReference type="KEGG" id="tad:TRIADDRAFT_56322"/>
<dbReference type="RefSeq" id="XP_002112375.1">
    <property type="nucleotide sequence ID" value="XM_002112339.1"/>
</dbReference>
<proteinExistence type="predicted"/>
<keyword evidence="5" id="KW-1133">Transmembrane helix</keyword>
<dbReference type="InterPro" id="IPR036163">
    <property type="entry name" value="HMA_dom_sf"/>
</dbReference>
<dbReference type="EMBL" id="DS985245">
    <property type="protein sequence ID" value="EDV24485.1"/>
    <property type="molecule type" value="Genomic_DNA"/>
</dbReference>
<evidence type="ECO:0000259" key="6">
    <source>
        <dbReference type="PROSITE" id="PS50846"/>
    </source>
</evidence>
<dbReference type="InParanoid" id="B3RXT4"/>
<protein>
    <recommendedName>
        <fullName evidence="6">HMA domain-containing protein</fullName>
    </recommendedName>
</protein>
<evidence type="ECO:0000256" key="5">
    <source>
        <dbReference type="SAM" id="Phobius"/>
    </source>
</evidence>
<organism evidence="7 8">
    <name type="scientific">Trichoplax adhaerens</name>
    <name type="common">Trichoplax reptans</name>
    <dbReference type="NCBI Taxonomy" id="10228"/>
    <lineage>
        <taxon>Eukaryota</taxon>
        <taxon>Metazoa</taxon>
        <taxon>Placozoa</taxon>
        <taxon>Uniplacotomia</taxon>
        <taxon>Trichoplacea</taxon>
        <taxon>Trichoplacidae</taxon>
        <taxon>Trichoplax</taxon>
    </lineage>
</organism>
<dbReference type="PhylomeDB" id="B3RXT4"/>